<feature type="transmembrane region" description="Helical" evidence="11">
    <location>
        <begin position="482"/>
        <end position="501"/>
    </location>
</feature>
<keyword evidence="3 11" id="KW-0812">Transmembrane</keyword>
<reference evidence="13" key="2">
    <citation type="submission" date="2015-02" db="UniProtKB">
        <authorList>
            <consortium name="EnsemblMetazoa"/>
        </authorList>
    </citation>
    <scope>IDENTIFICATION</scope>
</reference>
<dbReference type="GO" id="GO:0019915">
    <property type="term" value="P:lipid storage"/>
    <property type="evidence" value="ECO:0007669"/>
    <property type="project" value="InterPro"/>
</dbReference>
<dbReference type="PhylomeDB" id="T1J4A3"/>
<dbReference type="HOGENOM" id="CLU_499063_0_0_1"/>
<protein>
    <recommendedName>
        <fullName evidence="12">FAM192A/Fyv6 N-terminal domain-containing protein</fullName>
    </recommendedName>
</protein>
<evidence type="ECO:0000256" key="5">
    <source>
        <dbReference type="ARBA" id="ARBA00022824"/>
    </source>
</evidence>
<evidence type="ECO:0000259" key="12">
    <source>
        <dbReference type="Pfam" id="PF10187"/>
    </source>
</evidence>
<feature type="domain" description="FAM192A/Fyv6 N-terminal" evidence="12">
    <location>
        <begin position="7"/>
        <end position="108"/>
    </location>
</feature>
<dbReference type="GO" id="GO:0005789">
    <property type="term" value="C:endoplasmic reticulum membrane"/>
    <property type="evidence" value="ECO:0007669"/>
    <property type="project" value="UniProtKB-SubCell"/>
</dbReference>
<sequence length="546" mass="63079">MSEIRSFISEADLEAARKVRQAEWEKVRKPDDPLERPEEVYENRSLYERLKEQKDKTQAEYEESHKLKNMIRGLNDDEVQFLDLVDRTKEKMETQRLQEDYYEIKSFQKAVASLADKTLEQKLEFKRTATAPLASAKGIKKSVQSLLAMAVKRKSSSDSENLSAKKLKPETAETNTKCDESANTPDTTNEVAVNYHSIEKMAINKRTQSSTISTSHLKWDRPGEPCKGKGTKPLPDPVTAKQLVLMIVLYLCRRIVFINPHVKVAVYIAFLFFGSIISDFIPLPRTYFAQKSNFLNVYFVKMGWFWTLAVVGTFVLLSSYVYNCGDKIKVRRHLSRLLIATVFWYLWTSLFVYVESVTGFCSAKPDIYLNKMTCIKNGARWYGFDISGHAFLLIYSCLIILEEVKCMRGWERIGELIRNNDFDEDSPLKHLQEDELLRLNVTYEHLGLYVKCTFIAVTLLSILWDFMLFCTILYFHSMTQKLVGGLVAIFTWFITYHFWYLHDEISPGLPGKGSFKYADTRAFECRVKSMRPASSSTTSLNRNSMD</sequence>
<evidence type="ECO:0000313" key="14">
    <source>
        <dbReference type="Proteomes" id="UP000014500"/>
    </source>
</evidence>
<evidence type="ECO:0000256" key="9">
    <source>
        <dbReference type="ARBA" id="ARBA00023242"/>
    </source>
</evidence>
<keyword evidence="6 11" id="KW-1133">Transmembrane helix</keyword>
<dbReference type="eggNOG" id="KOG3750">
    <property type="taxonomic scope" value="Eukaryota"/>
</dbReference>
<dbReference type="AlphaFoldDB" id="T1J4A3"/>
<evidence type="ECO:0000256" key="8">
    <source>
        <dbReference type="ARBA" id="ARBA00023136"/>
    </source>
</evidence>
<dbReference type="InterPro" id="IPR019388">
    <property type="entry name" value="FIT"/>
</dbReference>
<accession>T1J4A3</accession>
<evidence type="ECO:0000256" key="6">
    <source>
        <dbReference type="ARBA" id="ARBA00022989"/>
    </source>
</evidence>
<dbReference type="Proteomes" id="UP000014500">
    <property type="component" value="Unassembled WGS sequence"/>
</dbReference>
<keyword evidence="7" id="KW-0443">Lipid metabolism</keyword>
<feature type="region of interest" description="Disordered" evidence="10">
    <location>
        <begin position="154"/>
        <end position="187"/>
    </location>
</feature>
<reference evidence="14" key="1">
    <citation type="submission" date="2011-05" db="EMBL/GenBank/DDBJ databases">
        <authorList>
            <person name="Richards S.R."/>
            <person name="Qu J."/>
            <person name="Jiang H."/>
            <person name="Jhangiani S.N."/>
            <person name="Agravi P."/>
            <person name="Goodspeed R."/>
            <person name="Gross S."/>
            <person name="Mandapat C."/>
            <person name="Jackson L."/>
            <person name="Mathew T."/>
            <person name="Pu L."/>
            <person name="Thornton R."/>
            <person name="Saada N."/>
            <person name="Wilczek-Boney K.B."/>
            <person name="Lee S."/>
            <person name="Kovar C."/>
            <person name="Wu Y."/>
            <person name="Scherer S.E."/>
            <person name="Worley K.C."/>
            <person name="Muzny D.M."/>
            <person name="Gibbs R."/>
        </authorList>
    </citation>
    <scope>NUCLEOTIDE SEQUENCE</scope>
    <source>
        <strain evidence="14">Brora</strain>
    </source>
</reference>
<keyword evidence="8 11" id="KW-0472">Membrane</keyword>
<feature type="transmembrane region" description="Helical" evidence="11">
    <location>
        <begin position="448"/>
        <end position="476"/>
    </location>
</feature>
<evidence type="ECO:0000256" key="7">
    <source>
        <dbReference type="ARBA" id="ARBA00023098"/>
    </source>
</evidence>
<dbReference type="GO" id="GO:0005634">
    <property type="term" value="C:nucleus"/>
    <property type="evidence" value="ECO:0007669"/>
    <property type="project" value="UniProtKB-SubCell"/>
</dbReference>
<keyword evidence="14" id="KW-1185">Reference proteome</keyword>
<dbReference type="Pfam" id="PF10187">
    <property type="entry name" value="FAM192A_Fyv6_N"/>
    <property type="match status" value="1"/>
</dbReference>
<feature type="transmembrane region" description="Helical" evidence="11">
    <location>
        <begin position="264"/>
        <end position="283"/>
    </location>
</feature>
<keyword evidence="5" id="KW-0256">Endoplasmic reticulum</keyword>
<dbReference type="EMBL" id="JH431841">
    <property type="status" value="NOT_ANNOTATED_CDS"/>
    <property type="molecule type" value="Genomic_DNA"/>
</dbReference>
<evidence type="ECO:0000256" key="10">
    <source>
        <dbReference type="SAM" id="MobiDB-lite"/>
    </source>
</evidence>
<dbReference type="GO" id="GO:0034389">
    <property type="term" value="P:lipid droplet organization"/>
    <property type="evidence" value="ECO:0007669"/>
    <property type="project" value="InterPro"/>
</dbReference>
<dbReference type="GO" id="GO:0010945">
    <property type="term" value="F:coenzyme A diphosphatase activity"/>
    <property type="evidence" value="ECO:0007669"/>
    <property type="project" value="InterPro"/>
</dbReference>
<evidence type="ECO:0000313" key="13">
    <source>
        <dbReference type="EnsemblMetazoa" id="SMAR008434-PA"/>
    </source>
</evidence>
<dbReference type="GO" id="GO:0008654">
    <property type="term" value="P:phospholipid biosynthetic process"/>
    <property type="evidence" value="ECO:0007669"/>
    <property type="project" value="TreeGrafter"/>
</dbReference>
<keyword evidence="9" id="KW-0539">Nucleus</keyword>
<dbReference type="PANTHER" id="PTHR23129">
    <property type="entry name" value="ACYL-COENZYME A DIPHOSPHATASE FITM2"/>
    <property type="match status" value="1"/>
</dbReference>
<dbReference type="InterPro" id="IPR019331">
    <property type="entry name" value="FAM192A/Fyv6_N"/>
</dbReference>
<feature type="compositionally biased region" description="Basic and acidic residues" evidence="10">
    <location>
        <begin position="167"/>
        <end position="180"/>
    </location>
</feature>
<proteinExistence type="inferred from homology"/>
<dbReference type="STRING" id="126957.T1J4A3"/>
<feature type="transmembrane region" description="Helical" evidence="11">
    <location>
        <begin position="303"/>
        <end position="322"/>
    </location>
</feature>
<name>T1J4A3_STRMM</name>
<evidence type="ECO:0000256" key="2">
    <source>
        <dbReference type="ARBA" id="ARBA00004477"/>
    </source>
</evidence>
<dbReference type="PANTHER" id="PTHR23129:SF0">
    <property type="entry name" value="ACYL-COENZYME A DIPHOSPHATASE FITM2"/>
    <property type="match status" value="1"/>
</dbReference>
<evidence type="ECO:0000256" key="1">
    <source>
        <dbReference type="ARBA" id="ARBA00004123"/>
    </source>
</evidence>
<dbReference type="EnsemblMetazoa" id="SMAR008434-RA">
    <property type="protein sequence ID" value="SMAR008434-PA"/>
    <property type="gene ID" value="SMAR008434"/>
</dbReference>
<comment type="subcellular location">
    <subcellularLocation>
        <location evidence="2">Endoplasmic reticulum membrane</location>
        <topology evidence="2">Multi-pass membrane protein</topology>
    </subcellularLocation>
    <subcellularLocation>
        <location evidence="1">Nucleus</location>
    </subcellularLocation>
</comment>
<dbReference type="eggNOG" id="KOG4036">
    <property type="taxonomic scope" value="Eukaryota"/>
</dbReference>
<feature type="transmembrane region" description="Helical" evidence="11">
    <location>
        <begin position="334"/>
        <end position="354"/>
    </location>
</feature>
<evidence type="ECO:0000256" key="11">
    <source>
        <dbReference type="SAM" id="Phobius"/>
    </source>
</evidence>
<organism evidence="13 14">
    <name type="scientific">Strigamia maritima</name>
    <name type="common">European centipede</name>
    <name type="synonym">Geophilus maritimus</name>
    <dbReference type="NCBI Taxonomy" id="126957"/>
    <lineage>
        <taxon>Eukaryota</taxon>
        <taxon>Metazoa</taxon>
        <taxon>Ecdysozoa</taxon>
        <taxon>Arthropoda</taxon>
        <taxon>Myriapoda</taxon>
        <taxon>Chilopoda</taxon>
        <taxon>Pleurostigmophora</taxon>
        <taxon>Geophilomorpha</taxon>
        <taxon>Linotaeniidae</taxon>
        <taxon>Strigamia</taxon>
    </lineage>
</organism>
<evidence type="ECO:0000256" key="4">
    <source>
        <dbReference type="ARBA" id="ARBA00022801"/>
    </source>
</evidence>
<keyword evidence="4" id="KW-0378">Hydrolase</keyword>
<evidence type="ECO:0000256" key="3">
    <source>
        <dbReference type="ARBA" id="ARBA00022692"/>
    </source>
</evidence>
<dbReference type="HAMAP" id="MF_03230">
    <property type="entry name" value="FITM2"/>
    <property type="match status" value="1"/>
</dbReference>
<dbReference type="InterPro" id="IPR046401">
    <property type="entry name" value="FITM1/2"/>
</dbReference>
<dbReference type="Pfam" id="PF10261">
    <property type="entry name" value="FIT"/>
    <property type="match status" value="1"/>
</dbReference>